<dbReference type="InterPro" id="IPR000719">
    <property type="entry name" value="Prot_kinase_dom"/>
</dbReference>
<dbReference type="PANTHER" id="PTHR43289">
    <property type="entry name" value="MITOGEN-ACTIVATED PROTEIN KINASE KINASE KINASE 20-RELATED"/>
    <property type="match status" value="1"/>
</dbReference>
<name>A0A372ZLY2_9ACTN</name>
<sequence>MSAPPDPGSAEAAHRDALRAQLGGRAEQLAASAPGPHRPLRTDGQWWYLRDPRMPELAHGWKLHLSARPDGFEALLDTALPILLGRVCDVKFAVSTAALWELNSGRHGAAAVGKAVTVYPRPEEVRALGLELAQALAGREGPAVVSDRRVRPDAPVHYRYGPFRVTDDEAQAGMAGPDGALFPGLAEARYRRPPWASDPFEAPGGPARPATTRVGDGRYRITAGITRAPSGHVYRAVHLATGREVVVKQARAFVAEDGAGVDARGRLRHERRVLDALAGVPGVPALVDYFRHGTDEYLVSTARGRTDLRREVLTRGPYDAEAGDAGGAGSGGGAGGRDWWTLARALLRALDAVHARGVVVCDLKPANVVLDGDGRPALVDFGVSALDGDRPPGATAGYGLPGATGEDPTEDHYALGATLHHALTGLDPVVIDPDPATNRDRTLACLRAALPEPGHPAAELVEGLLSPDPERRAATAARLREGTVPARRAHRARWNAETRWSVLDGALDHTVTTCVRMARELLAADPGAERPRTLLSLYDGAAGLGLELLQHPDRPDARSAAADLAAWTAAHPALDHLDGSLHQGRTGVDLFLAEAAAVLGTQRPVPRRYEGTGVDQIAGTAGIGTGHLLLAGLAGLGPETGAHRAAAADCAAELVGRPLDDLGEEPNPGTAALAEGFAHGRAGVAHFLLAMPDEASRRAAREIVDGLAADLPGIIAAARAPGATRRYLSWCRGLAGLGTLLVQAGRQYGDDALTALAADAADTCRTLAPRTAQVFRCCGLAGVGDLCVDLAVATGEARHWAAAQEVAELILTRAGGTPNRPLLPGRRPDTEARAWAVGTPGVTTFLRRLARRGGPVPGLLPLY</sequence>
<comment type="caution">
    <text evidence="8">The sequence shown here is derived from an EMBL/GenBank/DDBJ whole genome shotgun (WGS) entry which is preliminary data.</text>
</comment>
<dbReference type="PRINTS" id="PR01950">
    <property type="entry name" value="LANCSUPER"/>
</dbReference>
<evidence type="ECO:0000256" key="5">
    <source>
        <dbReference type="ARBA" id="ARBA00022777"/>
    </source>
</evidence>
<gene>
    <name evidence="8" type="ORF">DR950_03035</name>
</gene>
<dbReference type="PROSITE" id="PS50011">
    <property type="entry name" value="PROTEIN_KINASE_DOM"/>
    <property type="match status" value="1"/>
</dbReference>
<dbReference type="RefSeq" id="WP_117485557.1">
    <property type="nucleotide sequence ID" value="NZ_QVIG01000001.1"/>
</dbReference>
<evidence type="ECO:0000313" key="8">
    <source>
        <dbReference type="EMBL" id="RGD56898.1"/>
    </source>
</evidence>
<dbReference type="Gene3D" id="1.50.10.10">
    <property type="match status" value="1"/>
</dbReference>
<dbReference type="InterPro" id="IPR057929">
    <property type="entry name" value="RamC_N"/>
</dbReference>
<evidence type="ECO:0000256" key="1">
    <source>
        <dbReference type="ARBA" id="ARBA00012513"/>
    </source>
</evidence>
<dbReference type="Proteomes" id="UP000263377">
    <property type="component" value="Unassembled WGS sequence"/>
</dbReference>
<protein>
    <recommendedName>
        <fullName evidence="1">non-specific serine/threonine protein kinase</fullName>
        <ecNumber evidence="1">2.7.11.1</ecNumber>
    </recommendedName>
</protein>
<dbReference type="GO" id="GO:0031179">
    <property type="term" value="P:peptide modification"/>
    <property type="evidence" value="ECO:0007669"/>
    <property type="project" value="InterPro"/>
</dbReference>
<evidence type="ECO:0000256" key="4">
    <source>
        <dbReference type="ARBA" id="ARBA00022741"/>
    </source>
</evidence>
<proteinExistence type="predicted"/>
<reference evidence="8 9" key="1">
    <citation type="submission" date="2018-08" db="EMBL/GenBank/DDBJ databases">
        <title>Diversity &amp; Physiological Properties of Lignin-Decomposing Actinobacteria from Soil.</title>
        <authorList>
            <person name="Roh S.G."/>
            <person name="Kim S.B."/>
        </authorList>
    </citation>
    <scope>NUCLEOTIDE SEQUENCE [LARGE SCALE GENOMIC DNA]</scope>
    <source>
        <strain evidence="8 9">MMS17-GH009</strain>
    </source>
</reference>
<keyword evidence="6" id="KW-0067">ATP-binding</keyword>
<dbReference type="AlphaFoldDB" id="A0A372ZLY2"/>
<dbReference type="PANTHER" id="PTHR43289:SF6">
    <property type="entry name" value="SERINE_THREONINE-PROTEIN KINASE NEKL-3"/>
    <property type="match status" value="1"/>
</dbReference>
<dbReference type="InterPro" id="IPR012341">
    <property type="entry name" value="6hp_glycosidase-like_sf"/>
</dbReference>
<dbReference type="GO" id="GO:0005975">
    <property type="term" value="P:carbohydrate metabolic process"/>
    <property type="evidence" value="ECO:0007669"/>
    <property type="project" value="InterPro"/>
</dbReference>
<keyword evidence="9" id="KW-1185">Reference proteome</keyword>
<keyword evidence="5 8" id="KW-0418">Kinase</keyword>
<dbReference type="SUPFAM" id="SSF158745">
    <property type="entry name" value="LanC-like"/>
    <property type="match status" value="1"/>
</dbReference>
<keyword evidence="4" id="KW-0547">Nucleotide-binding</keyword>
<dbReference type="Pfam" id="PF25816">
    <property type="entry name" value="RamC_N"/>
    <property type="match status" value="1"/>
</dbReference>
<feature type="domain" description="Protein kinase" evidence="7">
    <location>
        <begin position="219"/>
        <end position="484"/>
    </location>
</feature>
<dbReference type="SMART" id="SM00220">
    <property type="entry name" value="S_TKc"/>
    <property type="match status" value="1"/>
</dbReference>
<dbReference type="NCBIfam" id="NF038150">
    <property type="entry name" value="lanthi_synth_IV"/>
    <property type="match status" value="1"/>
</dbReference>
<dbReference type="InterPro" id="IPR007822">
    <property type="entry name" value="LANC-like"/>
</dbReference>
<dbReference type="Pfam" id="PF00069">
    <property type="entry name" value="Pkinase"/>
    <property type="match status" value="1"/>
</dbReference>
<organism evidence="8 9">
    <name type="scientific">Kitasatospora xanthocidica</name>
    <dbReference type="NCBI Taxonomy" id="83382"/>
    <lineage>
        <taxon>Bacteria</taxon>
        <taxon>Bacillati</taxon>
        <taxon>Actinomycetota</taxon>
        <taxon>Actinomycetes</taxon>
        <taxon>Kitasatosporales</taxon>
        <taxon>Streptomycetaceae</taxon>
        <taxon>Kitasatospora</taxon>
    </lineage>
</organism>
<evidence type="ECO:0000256" key="6">
    <source>
        <dbReference type="ARBA" id="ARBA00022840"/>
    </source>
</evidence>
<keyword evidence="3" id="KW-0808">Transferase</keyword>
<dbReference type="SUPFAM" id="SSF56112">
    <property type="entry name" value="Protein kinase-like (PK-like)"/>
    <property type="match status" value="1"/>
</dbReference>
<dbReference type="GO" id="GO:0004674">
    <property type="term" value="F:protein serine/threonine kinase activity"/>
    <property type="evidence" value="ECO:0007669"/>
    <property type="project" value="UniProtKB-KW"/>
</dbReference>
<evidence type="ECO:0000256" key="2">
    <source>
        <dbReference type="ARBA" id="ARBA00022527"/>
    </source>
</evidence>
<dbReference type="Gene3D" id="3.30.200.20">
    <property type="entry name" value="Phosphorylase Kinase, domain 1"/>
    <property type="match status" value="1"/>
</dbReference>
<evidence type="ECO:0000259" key="7">
    <source>
        <dbReference type="PROSITE" id="PS50011"/>
    </source>
</evidence>
<evidence type="ECO:0000256" key="3">
    <source>
        <dbReference type="ARBA" id="ARBA00022679"/>
    </source>
</evidence>
<dbReference type="Pfam" id="PF05147">
    <property type="entry name" value="LANC_like"/>
    <property type="match status" value="1"/>
</dbReference>
<dbReference type="EMBL" id="QVIG01000001">
    <property type="protein sequence ID" value="RGD56898.1"/>
    <property type="molecule type" value="Genomic_DNA"/>
</dbReference>
<dbReference type="EC" id="2.7.11.1" evidence="1"/>
<evidence type="ECO:0000313" key="9">
    <source>
        <dbReference type="Proteomes" id="UP000263377"/>
    </source>
</evidence>
<accession>A0A372ZLY2</accession>
<dbReference type="SMART" id="SM01260">
    <property type="entry name" value="LANC_like"/>
    <property type="match status" value="1"/>
</dbReference>
<keyword evidence="2 8" id="KW-0723">Serine/threonine-protein kinase</keyword>
<dbReference type="InterPro" id="IPR011009">
    <property type="entry name" value="Kinase-like_dom_sf"/>
</dbReference>
<dbReference type="Gene3D" id="1.10.510.10">
    <property type="entry name" value="Transferase(Phosphotransferase) domain 1"/>
    <property type="match status" value="1"/>
</dbReference>
<dbReference type="GO" id="GO:0005524">
    <property type="term" value="F:ATP binding"/>
    <property type="evidence" value="ECO:0007669"/>
    <property type="project" value="UniProtKB-KW"/>
</dbReference>